<feature type="domain" description="DUF6265" evidence="2">
    <location>
        <begin position="34"/>
        <end position="141"/>
    </location>
</feature>
<evidence type="ECO:0000256" key="1">
    <source>
        <dbReference type="SAM" id="SignalP"/>
    </source>
</evidence>
<organism evidence="3 4">
    <name type="scientific">Roseateles flavus</name>
    <dbReference type="NCBI Taxonomy" id="3149041"/>
    <lineage>
        <taxon>Bacteria</taxon>
        <taxon>Pseudomonadati</taxon>
        <taxon>Pseudomonadota</taxon>
        <taxon>Betaproteobacteria</taxon>
        <taxon>Burkholderiales</taxon>
        <taxon>Sphaerotilaceae</taxon>
        <taxon>Roseateles</taxon>
    </lineage>
</organism>
<feature type="signal peptide" evidence="1">
    <location>
        <begin position="1"/>
        <end position="27"/>
    </location>
</feature>
<dbReference type="EMBL" id="JBDPZC010000004">
    <property type="protein sequence ID" value="MEO3713383.1"/>
    <property type="molecule type" value="Genomic_DNA"/>
</dbReference>
<dbReference type="RefSeq" id="WP_347609773.1">
    <property type="nucleotide sequence ID" value="NZ_JBDPZC010000004.1"/>
</dbReference>
<keyword evidence="1" id="KW-0732">Signal</keyword>
<evidence type="ECO:0000259" key="2">
    <source>
        <dbReference type="Pfam" id="PF19780"/>
    </source>
</evidence>
<sequence length="167" mass="18048">MPPTFIRPIALAALALAGVCTSCPARAQSVDDMAWLAGCWRGHAGEAGTVEHWLAPAGGTMLGMSRTVRQGKTVEFEFMQLRQLPDGTLALMPQPSGRPATVFRLLSSGPREAVFENPTHDFPQRIAYARQEDSRLLASIEGLRNGAPRRIEFAFSRVACEAAASQP</sequence>
<keyword evidence="4" id="KW-1185">Reference proteome</keyword>
<dbReference type="InterPro" id="IPR046232">
    <property type="entry name" value="DUF6265"/>
</dbReference>
<dbReference type="Pfam" id="PF19780">
    <property type="entry name" value="DUF6265"/>
    <property type="match status" value="1"/>
</dbReference>
<reference evidence="3 4" key="1">
    <citation type="submission" date="2024-05" db="EMBL/GenBank/DDBJ databases">
        <title>Roseateles sp. 2.12 16S ribosomal RNA gene Genome sequencing and assembly.</title>
        <authorList>
            <person name="Woo H."/>
        </authorList>
    </citation>
    <scope>NUCLEOTIDE SEQUENCE [LARGE SCALE GENOMIC DNA]</scope>
    <source>
        <strain evidence="3 4">2.12</strain>
    </source>
</reference>
<evidence type="ECO:0000313" key="4">
    <source>
        <dbReference type="Proteomes" id="UP001462640"/>
    </source>
</evidence>
<accession>A0ABV0GE95</accession>
<gene>
    <name evidence="3" type="ORF">ABDJ40_11475</name>
</gene>
<feature type="chain" id="PRO_5046907275" evidence="1">
    <location>
        <begin position="28"/>
        <end position="167"/>
    </location>
</feature>
<comment type="caution">
    <text evidence="3">The sequence shown here is derived from an EMBL/GenBank/DDBJ whole genome shotgun (WGS) entry which is preliminary data.</text>
</comment>
<protein>
    <submittedName>
        <fullName evidence="3">DUF6265 family protein</fullName>
    </submittedName>
</protein>
<evidence type="ECO:0000313" key="3">
    <source>
        <dbReference type="EMBL" id="MEO3713383.1"/>
    </source>
</evidence>
<name>A0ABV0GE95_9BURK</name>
<proteinExistence type="predicted"/>
<dbReference type="Proteomes" id="UP001462640">
    <property type="component" value="Unassembled WGS sequence"/>
</dbReference>